<dbReference type="InParanoid" id="J0WYM8"/>
<comment type="similarity">
    <text evidence="2">Belongs to the IFI6/IFI27 family.</text>
</comment>
<evidence type="ECO:0000256" key="2">
    <source>
        <dbReference type="ARBA" id="ARBA00007262"/>
    </source>
</evidence>
<keyword evidence="3 6" id="KW-0812">Transmembrane</keyword>
<dbReference type="InterPro" id="IPR009311">
    <property type="entry name" value="IFI6/IFI27-like"/>
</dbReference>
<evidence type="ECO:0000313" key="7">
    <source>
        <dbReference type="EMBL" id="EJD41337.1"/>
    </source>
</evidence>
<gene>
    <name evidence="7" type="ORF">AURDEDRAFT_115459</name>
</gene>
<reference evidence="8" key="1">
    <citation type="journal article" date="2012" name="Science">
        <title>The Paleozoic origin of enzymatic lignin decomposition reconstructed from 31 fungal genomes.</title>
        <authorList>
            <person name="Floudas D."/>
            <person name="Binder M."/>
            <person name="Riley R."/>
            <person name="Barry K."/>
            <person name="Blanchette R.A."/>
            <person name="Henrissat B."/>
            <person name="Martinez A.T."/>
            <person name="Otillar R."/>
            <person name="Spatafora J.W."/>
            <person name="Yadav J.S."/>
            <person name="Aerts A."/>
            <person name="Benoit I."/>
            <person name="Boyd A."/>
            <person name="Carlson A."/>
            <person name="Copeland A."/>
            <person name="Coutinho P.M."/>
            <person name="de Vries R.P."/>
            <person name="Ferreira P."/>
            <person name="Findley K."/>
            <person name="Foster B."/>
            <person name="Gaskell J."/>
            <person name="Glotzer D."/>
            <person name="Gorecki P."/>
            <person name="Heitman J."/>
            <person name="Hesse C."/>
            <person name="Hori C."/>
            <person name="Igarashi K."/>
            <person name="Jurgens J.A."/>
            <person name="Kallen N."/>
            <person name="Kersten P."/>
            <person name="Kohler A."/>
            <person name="Kuees U."/>
            <person name="Kumar T.K.A."/>
            <person name="Kuo A."/>
            <person name="LaButti K."/>
            <person name="Larrondo L.F."/>
            <person name="Lindquist E."/>
            <person name="Ling A."/>
            <person name="Lombard V."/>
            <person name="Lucas S."/>
            <person name="Lundell T."/>
            <person name="Martin R."/>
            <person name="McLaughlin D.J."/>
            <person name="Morgenstern I."/>
            <person name="Morin E."/>
            <person name="Murat C."/>
            <person name="Nagy L.G."/>
            <person name="Nolan M."/>
            <person name="Ohm R.A."/>
            <person name="Patyshakuliyeva A."/>
            <person name="Rokas A."/>
            <person name="Ruiz-Duenas F.J."/>
            <person name="Sabat G."/>
            <person name="Salamov A."/>
            <person name="Samejima M."/>
            <person name="Schmutz J."/>
            <person name="Slot J.C."/>
            <person name="St John F."/>
            <person name="Stenlid J."/>
            <person name="Sun H."/>
            <person name="Sun S."/>
            <person name="Syed K."/>
            <person name="Tsang A."/>
            <person name="Wiebenga A."/>
            <person name="Young D."/>
            <person name="Pisabarro A."/>
            <person name="Eastwood D.C."/>
            <person name="Martin F."/>
            <person name="Cullen D."/>
            <person name="Grigoriev I.V."/>
            <person name="Hibbett D.S."/>
        </authorList>
    </citation>
    <scope>NUCLEOTIDE SEQUENCE [LARGE SCALE GENOMIC DNA]</scope>
    <source>
        <strain evidence="8">TFB10046</strain>
    </source>
</reference>
<organism evidence="7 8">
    <name type="scientific">Auricularia subglabra (strain TFB-10046 / SS5)</name>
    <name type="common">White-rot fungus</name>
    <name type="synonym">Auricularia delicata (strain TFB10046)</name>
    <dbReference type="NCBI Taxonomy" id="717982"/>
    <lineage>
        <taxon>Eukaryota</taxon>
        <taxon>Fungi</taxon>
        <taxon>Dikarya</taxon>
        <taxon>Basidiomycota</taxon>
        <taxon>Agaricomycotina</taxon>
        <taxon>Agaricomycetes</taxon>
        <taxon>Auriculariales</taxon>
        <taxon>Auriculariaceae</taxon>
        <taxon>Auricularia</taxon>
    </lineage>
</organism>
<keyword evidence="8" id="KW-1185">Reference proteome</keyword>
<feature type="transmembrane region" description="Helical" evidence="6">
    <location>
        <begin position="80"/>
        <end position="104"/>
    </location>
</feature>
<evidence type="ECO:0000256" key="1">
    <source>
        <dbReference type="ARBA" id="ARBA00004141"/>
    </source>
</evidence>
<feature type="transmembrane region" description="Helical" evidence="6">
    <location>
        <begin position="154"/>
        <end position="176"/>
    </location>
</feature>
<keyword evidence="4 6" id="KW-1133">Transmembrane helix</keyword>
<name>J0WYM8_AURST</name>
<protein>
    <submittedName>
        <fullName evidence="7">Uncharacterized protein</fullName>
    </submittedName>
</protein>
<dbReference type="GO" id="GO:0016020">
    <property type="term" value="C:membrane"/>
    <property type="evidence" value="ECO:0007669"/>
    <property type="project" value="UniProtKB-SubCell"/>
</dbReference>
<accession>J0WYM8</accession>
<evidence type="ECO:0000313" key="8">
    <source>
        <dbReference type="Proteomes" id="UP000006514"/>
    </source>
</evidence>
<dbReference type="InterPro" id="IPR038213">
    <property type="entry name" value="IFI6/IFI27-like_sf"/>
</dbReference>
<dbReference type="Pfam" id="PF06140">
    <property type="entry name" value="Ifi-6-16"/>
    <property type="match status" value="1"/>
</dbReference>
<dbReference type="Gene3D" id="6.10.110.10">
    <property type="match status" value="1"/>
</dbReference>
<keyword evidence="5 6" id="KW-0472">Membrane</keyword>
<proteinExistence type="inferred from homology"/>
<dbReference type="Proteomes" id="UP000006514">
    <property type="component" value="Unassembled WGS sequence"/>
</dbReference>
<sequence length="181" mass="19499">MAPAIDVFNSTFFAGIASTMAFSAPDSTDTWYLSLLNIIRRMFQAIGKAAHDFYVNTLQLYAEAYWEHARTFVAEHHTECIIAGVVISILAMAYLLPQAFMLFLRALGYTARGVAEGSVAAAHQSARLGGYIAKGSWFAIAQSLPAGGRCFSALPWPFAVLAVILLGIGITMLVMAGKARS</sequence>
<evidence type="ECO:0000256" key="4">
    <source>
        <dbReference type="ARBA" id="ARBA00022989"/>
    </source>
</evidence>
<dbReference type="AlphaFoldDB" id="J0WYM8"/>
<dbReference type="OrthoDB" id="440424at2759"/>
<evidence type="ECO:0000256" key="6">
    <source>
        <dbReference type="SAM" id="Phobius"/>
    </source>
</evidence>
<dbReference type="eggNOG" id="ENOG502R20N">
    <property type="taxonomic scope" value="Eukaryota"/>
</dbReference>
<dbReference type="KEGG" id="adl:AURDEDRAFT_115459"/>
<evidence type="ECO:0000256" key="3">
    <source>
        <dbReference type="ARBA" id="ARBA00022692"/>
    </source>
</evidence>
<dbReference type="EMBL" id="JH687793">
    <property type="protein sequence ID" value="EJD41337.1"/>
    <property type="molecule type" value="Genomic_DNA"/>
</dbReference>
<evidence type="ECO:0000256" key="5">
    <source>
        <dbReference type="ARBA" id="ARBA00023136"/>
    </source>
</evidence>
<comment type="subcellular location">
    <subcellularLocation>
        <location evidence="1">Membrane</location>
        <topology evidence="1">Multi-pass membrane protein</topology>
    </subcellularLocation>
</comment>